<feature type="region of interest" description="Disordered" evidence="2">
    <location>
        <begin position="406"/>
        <end position="465"/>
    </location>
</feature>
<dbReference type="InterPro" id="IPR011992">
    <property type="entry name" value="EF-hand-dom_pair"/>
</dbReference>
<feature type="domain" description="Fibronectin type-III" evidence="4">
    <location>
        <begin position="731"/>
        <end position="835"/>
    </location>
</feature>
<evidence type="ECO:0000313" key="5">
    <source>
        <dbReference type="EMBL" id="KAG5189304.1"/>
    </source>
</evidence>
<accession>A0A835ZF47</accession>
<dbReference type="InterPro" id="IPR036116">
    <property type="entry name" value="FN3_sf"/>
</dbReference>
<evidence type="ECO:0000259" key="4">
    <source>
        <dbReference type="PROSITE" id="PS50853"/>
    </source>
</evidence>
<reference evidence="5" key="1">
    <citation type="submission" date="2021-02" db="EMBL/GenBank/DDBJ databases">
        <title>First Annotated Genome of the Yellow-green Alga Tribonema minus.</title>
        <authorList>
            <person name="Mahan K.M."/>
        </authorList>
    </citation>
    <scope>NUCLEOTIDE SEQUENCE</scope>
    <source>
        <strain evidence="5">UTEX B ZZ1240</strain>
    </source>
</reference>
<dbReference type="Gene3D" id="1.10.238.10">
    <property type="entry name" value="EF-hand"/>
    <property type="match status" value="2"/>
</dbReference>
<dbReference type="InterPro" id="IPR003961">
    <property type="entry name" value="FN3_dom"/>
</dbReference>
<dbReference type="InterPro" id="IPR050617">
    <property type="entry name" value="E3_ligase_FN3/SPRY"/>
</dbReference>
<dbReference type="Pfam" id="PF13499">
    <property type="entry name" value="EF-hand_7"/>
    <property type="match status" value="1"/>
</dbReference>
<proteinExistence type="predicted"/>
<protein>
    <recommendedName>
        <fullName evidence="7">Calmodulin</fullName>
    </recommendedName>
</protein>
<dbReference type="GO" id="GO:0005509">
    <property type="term" value="F:calcium ion binding"/>
    <property type="evidence" value="ECO:0007669"/>
    <property type="project" value="InterPro"/>
</dbReference>
<dbReference type="InterPro" id="IPR018247">
    <property type="entry name" value="EF_Hand_1_Ca_BS"/>
</dbReference>
<evidence type="ECO:0008006" key="7">
    <source>
        <dbReference type="Google" id="ProtNLM"/>
    </source>
</evidence>
<evidence type="ECO:0000256" key="1">
    <source>
        <dbReference type="ARBA" id="ARBA00022837"/>
    </source>
</evidence>
<gene>
    <name evidence="5" type="ORF">JKP88DRAFT_302157</name>
</gene>
<sequence length="1335" mass="142746">MVATLRRQLAEHVHGTLRERRERAEAREKGRKEAFESWAQQKDMVAAALAALAHIEAPKGGGGGGGAGAGRGGAGEEMWLKASRGLSRDGRADKGGRALEAVDTSSSQGVGRALMAVEGRAPAQRVGRALKAVDARLLKEWMDWCTQSAAAGGSGGSSGGGGGGGGDGGADAGGGDGRGRITAAQCQAVWDFLPPVACDTHAAGYSALRETFLKLLRPGVDYRAGFQKVLQRRTRLREGSRGGSEGYNESPRDKDDADPALTKSELRYLLTKELGIVMGAEEMRRLDQHVSWREFEAFTGGTRDALRGDSTKRLEQRCTWETTCPATGMSNAYVVTASRAKLSQPSRRPSSTSVNDDDDHGSGAQRSGSGGRTLIQLSNGETRVRTELPERQRRLDLLARLGLAAPDGGAAKKGTGGAYDEDGFEDGSSDASSGRYESDEFKGRSPSPRARDGGGGGSAPRKHRRCAAVAWTMADRQGGLRTLKRLAKPNQEAEELKKILKEGVPPPPPKLWSVPLGHPHVGDGGDVLVTEMLLRWKPQPGSLVAFFSLEMSGAEGSKAFRQADFTELCRDPPDAEGDTEYEFWVRDLQPNTAYAFRIRGFNGFGAGGYTHAVFATRPSAPPPPVVIRAAPTEVTLRWRFGARYQERLRELRKVFEEADTDGSGDVSREELLALLEGSRSGGPHTGLLAFLKSCFIGGGGAAGVSVFDAIETSDDERLSWQEFLRYFSNAGVFDAKRGGASQSESTATASASAGSSDPSGVRYVVEHCEDEGGPRGGRPGVGGEVWKEAWSGNAGEAVLKGLLPGTQYRFRVVGLNKEGVRGPNGESVVATTLLETPAVLSIAAPKGNGGLKGDQRVAAMLSQWTKAERAEDRGVSVAKAFARYDRDGSGAIDPVELGNLLEDLGVNPTEERLHAAFGEFDLDRDGLISLDEFEAWWRRDEVTYVIKRDEGTCSREVEAGVDIPAQPLKVTSYRGQGTQCEVAGLLPNTLYRLHLRVTTSRSQSALSAPLEVMTAPRTPAPPALVRIEPHAAVLKFYPGLGGACKFSLQSLFVESLDTGSTSSSTAANAQEGWAAAYEGIHDCRQAQEGWAAAYEGIDNCVRINGLQPAAVYRFRVAALNARGGASGWSDPVQICTLAREDCTAWKPALAAEQFPVDCNGDIAVGDTIIFTERLYIDGTEFGSGRLHLSVASSASSMAGGGGEFIGERTVAAHVIKDSYLSMKRRGSAAGIGSSAQASGAALLAASSGSAAYGRAAGTRTLRLEVLWAAATWTLRLEVLWSTVSRREADRFLLTKGHIIERREKRIAQFETFRAAWRDEPQRKPVATEWELLWPI</sequence>
<dbReference type="InterPro" id="IPR002048">
    <property type="entry name" value="EF_hand_dom"/>
</dbReference>
<feature type="domain" description="EF-hand" evidence="3">
    <location>
        <begin position="646"/>
        <end position="681"/>
    </location>
</feature>
<dbReference type="SUPFAM" id="SSF49265">
    <property type="entry name" value="Fibronectin type III"/>
    <property type="match status" value="3"/>
</dbReference>
<dbReference type="InterPro" id="IPR013783">
    <property type="entry name" value="Ig-like_fold"/>
</dbReference>
<feature type="compositionally biased region" description="Gly residues" evidence="2">
    <location>
        <begin position="152"/>
        <end position="176"/>
    </location>
</feature>
<dbReference type="EMBL" id="JAFCMP010000053">
    <property type="protein sequence ID" value="KAG5189304.1"/>
    <property type="molecule type" value="Genomic_DNA"/>
</dbReference>
<feature type="region of interest" description="Disordered" evidence="2">
    <location>
        <begin position="234"/>
        <end position="260"/>
    </location>
</feature>
<dbReference type="PANTHER" id="PTHR24099">
    <property type="entry name" value="E3 UBIQUITIN-PROTEIN LIGASE TRIM36-RELATED"/>
    <property type="match status" value="1"/>
</dbReference>
<keyword evidence="6" id="KW-1185">Reference proteome</keyword>
<name>A0A835ZF47_9STRA</name>
<dbReference type="PROSITE" id="PS00018">
    <property type="entry name" value="EF_HAND_1"/>
    <property type="match status" value="3"/>
</dbReference>
<keyword evidence="1" id="KW-0106">Calcium</keyword>
<dbReference type="OrthoDB" id="191686at2759"/>
<dbReference type="SMART" id="SM00054">
    <property type="entry name" value="EFh"/>
    <property type="match status" value="3"/>
</dbReference>
<dbReference type="PANTHER" id="PTHR24099:SF11">
    <property type="entry name" value="FIBRONECTIN TYPE III DOMAIN-CONTAINING 3BA-RELATED"/>
    <property type="match status" value="1"/>
</dbReference>
<dbReference type="Proteomes" id="UP000664859">
    <property type="component" value="Unassembled WGS sequence"/>
</dbReference>
<feature type="compositionally biased region" description="Polar residues" evidence="2">
    <location>
        <begin position="341"/>
        <end position="354"/>
    </location>
</feature>
<comment type="caution">
    <text evidence="5">The sequence shown here is derived from an EMBL/GenBank/DDBJ whole genome shotgun (WGS) entry which is preliminary data.</text>
</comment>
<dbReference type="SMART" id="SM00060">
    <property type="entry name" value="FN3"/>
    <property type="match status" value="4"/>
</dbReference>
<feature type="compositionally biased region" description="Acidic residues" evidence="2">
    <location>
        <begin position="419"/>
        <end position="428"/>
    </location>
</feature>
<evidence type="ECO:0000259" key="3">
    <source>
        <dbReference type="PROSITE" id="PS50222"/>
    </source>
</evidence>
<dbReference type="CDD" id="cd00051">
    <property type="entry name" value="EFh"/>
    <property type="match status" value="1"/>
</dbReference>
<feature type="region of interest" description="Disordered" evidence="2">
    <location>
        <begin position="338"/>
        <end position="389"/>
    </location>
</feature>
<dbReference type="SUPFAM" id="SSF47473">
    <property type="entry name" value="EF-hand"/>
    <property type="match status" value="1"/>
</dbReference>
<dbReference type="PROSITE" id="PS50853">
    <property type="entry name" value="FN3"/>
    <property type="match status" value="2"/>
</dbReference>
<feature type="region of interest" description="Disordered" evidence="2">
    <location>
        <begin position="150"/>
        <end position="176"/>
    </location>
</feature>
<feature type="domain" description="EF-hand" evidence="3">
    <location>
        <begin position="872"/>
        <end position="907"/>
    </location>
</feature>
<evidence type="ECO:0000313" key="6">
    <source>
        <dbReference type="Proteomes" id="UP000664859"/>
    </source>
</evidence>
<feature type="domain" description="EF-hand" evidence="3">
    <location>
        <begin position="908"/>
        <end position="943"/>
    </location>
</feature>
<dbReference type="CDD" id="cd00063">
    <property type="entry name" value="FN3"/>
    <property type="match status" value="4"/>
</dbReference>
<organism evidence="5 6">
    <name type="scientific">Tribonema minus</name>
    <dbReference type="NCBI Taxonomy" id="303371"/>
    <lineage>
        <taxon>Eukaryota</taxon>
        <taxon>Sar</taxon>
        <taxon>Stramenopiles</taxon>
        <taxon>Ochrophyta</taxon>
        <taxon>PX clade</taxon>
        <taxon>Xanthophyceae</taxon>
        <taxon>Tribonematales</taxon>
        <taxon>Tribonemataceae</taxon>
        <taxon>Tribonema</taxon>
    </lineage>
</organism>
<dbReference type="Gene3D" id="2.60.40.10">
    <property type="entry name" value="Immunoglobulins"/>
    <property type="match status" value="3"/>
</dbReference>
<evidence type="ECO:0000256" key="2">
    <source>
        <dbReference type="SAM" id="MobiDB-lite"/>
    </source>
</evidence>
<dbReference type="PROSITE" id="PS50222">
    <property type="entry name" value="EF_HAND_2"/>
    <property type="match status" value="3"/>
</dbReference>
<dbReference type="Pfam" id="PF13202">
    <property type="entry name" value="EF-hand_5"/>
    <property type="match status" value="1"/>
</dbReference>
<feature type="domain" description="Fibronectin type-III" evidence="4">
    <location>
        <begin position="515"/>
        <end position="622"/>
    </location>
</feature>